<dbReference type="SUPFAM" id="SSF117892">
    <property type="entry name" value="Band 7/SPFH domain"/>
    <property type="match status" value="1"/>
</dbReference>
<dbReference type="EMBL" id="MGFH01000238">
    <property type="protein sequence ID" value="OGM01320.1"/>
    <property type="molecule type" value="Genomic_DNA"/>
</dbReference>
<comment type="caution">
    <text evidence="7">The sequence shown here is derived from an EMBL/GenBank/DDBJ whole genome shotgun (WGS) entry which is preliminary data.</text>
</comment>
<keyword evidence="5" id="KW-0812">Transmembrane</keyword>
<evidence type="ECO:0000313" key="8">
    <source>
        <dbReference type="Proteomes" id="UP000178735"/>
    </source>
</evidence>
<reference evidence="7 8" key="1">
    <citation type="journal article" date="2016" name="Nat. Commun.">
        <title>Thousands of microbial genomes shed light on interconnected biogeochemical processes in an aquifer system.</title>
        <authorList>
            <person name="Anantharaman K."/>
            <person name="Brown C.T."/>
            <person name="Hug L.A."/>
            <person name="Sharon I."/>
            <person name="Castelle C.J."/>
            <person name="Probst A.J."/>
            <person name="Thomas B.C."/>
            <person name="Singh A."/>
            <person name="Wilkins M.J."/>
            <person name="Karaoz U."/>
            <person name="Brodie E.L."/>
            <person name="Williams K.H."/>
            <person name="Hubbard S.S."/>
            <person name="Banfield J.F."/>
        </authorList>
    </citation>
    <scope>NUCLEOTIDE SEQUENCE [LARGE SCALE GENOMIC DNA]</scope>
</reference>
<comment type="similarity">
    <text evidence="2">Belongs to the band 7/mec-2 family. Flotillin subfamily.</text>
</comment>
<dbReference type="Pfam" id="PF01145">
    <property type="entry name" value="Band_7"/>
    <property type="match status" value="1"/>
</dbReference>
<sequence>MEILNSMSSTAAYMAGFILLVIFLFVYIWASRYIKVGPNEVLIISGRKRKVLHPDGTSTVVGYRIVHGGGAFVIPVIEQAQIMSMELITLDIKTPPVITLHGVPVLVDGVAQIKVKSDEISIGTAAEQFLSKTQNEIMKIAHQTLEGHLRAILGTMTVEDIYKNRDEFAIKVQQVSAPDLSNMGLCIVSFTLRDITDENQYLESLGKARIAEIKKDASIGEANAQMVATIKASEAARDGEIAKIEAKTRIAEKTRDYEMNQAEYQASVNKKKAQTDLAYDLEYNIKQQEVKREEMNVQIVEKEKSIEIQQKEVMRKQQEFEATVIKAAEAEKQKIEMLAGAAKFKSLTEVEVEKAKGLTGAEVEKAKGLAEADVSKAKGLTDIEIEKNRGMTEAQIIQAKGQSEAEAMTVKAAAWQKYNDAAIIQM</sequence>
<accession>A0A1F7WEV8</accession>
<comment type="subcellular location">
    <subcellularLocation>
        <location evidence="1">Membrane</location>
    </subcellularLocation>
</comment>
<dbReference type="CDD" id="cd03399">
    <property type="entry name" value="SPFH_flotillin"/>
    <property type="match status" value="1"/>
</dbReference>
<name>A0A1F7WEV8_9BACT</name>
<evidence type="ECO:0000256" key="4">
    <source>
        <dbReference type="SAM" id="Coils"/>
    </source>
</evidence>
<protein>
    <submittedName>
        <fullName evidence="7">Flotillin</fullName>
    </submittedName>
</protein>
<dbReference type="InterPro" id="IPR036013">
    <property type="entry name" value="Band_7/SPFH_dom_sf"/>
</dbReference>
<dbReference type="AlphaFoldDB" id="A0A1F7WEV8"/>
<feature type="domain" description="Band 7" evidence="6">
    <location>
        <begin position="31"/>
        <end position="209"/>
    </location>
</feature>
<keyword evidence="4" id="KW-0175">Coiled coil</keyword>
<evidence type="ECO:0000259" key="6">
    <source>
        <dbReference type="SMART" id="SM00244"/>
    </source>
</evidence>
<evidence type="ECO:0000256" key="1">
    <source>
        <dbReference type="ARBA" id="ARBA00004370"/>
    </source>
</evidence>
<dbReference type="GO" id="GO:0005886">
    <property type="term" value="C:plasma membrane"/>
    <property type="evidence" value="ECO:0007669"/>
    <property type="project" value="TreeGrafter"/>
</dbReference>
<dbReference type="STRING" id="1817813.A2008_01600"/>
<dbReference type="Proteomes" id="UP000178735">
    <property type="component" value="Unassembled WGS sequence"/>
</dbReference>
<evidence type="ECO:0000256" key="3">
    <source>
        <dbReference type="ARBA" id="ARBA00023136"/>
    </source>
</evidence>
<dbReference type="SMART" id="SM00244">
    <property type="entry name" value="PHB"/>
    <property type="match status" value="1"/>
</dbReference>
<evidence type="ECO:0000256" key="5">
    <source>
        <dbReference type="SAM" id="Phobius"/>
    </source>
</evidence>
<proteinExistence type="inferred from homology"/>
<feature type="coiled-coil region" evidence="4">
    <location>
        <begin position="283"/>
        <end position="319"/>
    </location>
</feature>
<dbReference type="Gene3D" id="3.30.479.30">
    <property type="entry name" value="Band 7 domain"/>
    <property type="match status" value="1"/>
</dbReference>
<dbReference type="PANTHER" id="PTHR13806:SF46">
    <property type="entry name" value="FLOTILLIN-1-RELATED"/>
    <property type="match status" value="1"/>
</dbReference>
<evidence type="ECO:0000256" key="2">
    <source>
        <dbReference type="ARBA" id="ARBA00007161"/>
    </source>
</evidence>
<organism evidence="7 8">
    <name type="scientific">Candidatus Wallbacteria bacterium GWC2_49_35</name>
    <dbReference type="NCBI Taxonomy" id="1817813"/>
    <lineage>
        <taxon>Bacteria</taxon>
        <taxon>Candidatus Walliibacteriota</taxon>
    </lineage>
</organism>
<gene>
    <name evidence="7" type="ORF">A2008_01600</name>
</gene>
<dbReference type="PANTHER" id="PTHR13806">
    <property type="entry name" value="FLOTILLIN-RELATED"/>
    <property type="match status" value="1"/>
</dbReference>
<feature type="transmembrane region" description="Helical" evidence="5">
    <location>
        <begin position="12"/>
        <end position="30"/>
    </location>
</feature>
<dbReference type="GO" id="GO:0072659">
    <property type="term" value="P:protein localization to plasma membrane"/>
    <property type="evidence" value="ECO:0007669"/>
    <property type="project" value="TreeGrafter"/>
</dbReference>
<keyword evidence="3 5" id="KW-0472">Membrane</keyword>
<dbReference type="InterPro" id="IPR027705">
    <property type="entry name" value="Flotillin_fam"/>
</dbReference>
<evidence type="ECO:0000313" key="7">
    <source>
        <dbReference type="EMBL" id="OGM01320.1"/>
    </source>
</evidence>
<dbReference type="GO" id="GO:0002020">
    <property type="term" value="F:protease binding"/>
    <property type="evidence" value="ECO:0007669"/>
    <property type="project" value="TreeGrafter"/>
</dbReference>
<feature type="non-terminal residue" evidence="7">
    <location>
        <position position="426"/>
    </location>
</feature>
<keyword evidence="5" id="KW-1133">Transmembrane helix</keyword>
<dbReference type="InterPro" id="IPR001107">
    <property type="entry name" value="Band_7"/>
</dbReference>